<dbReference type="Gene3D" id="1.10.510.10">
    <property type="entry name" value="Transferase(Phosphotransferase) domain 1"/>
    <property type="match status" value="1"/>
</dbReference>
<keyword evidence="7" id="KW-0433">Leucine-rich repeat</keyword>
<feature type="compositionally biased region" description="Basic and acidic residues" evidence="22">
    <location>
        <begin position="1577"/>
        <end position="1587"/>
    </location>
</feature>
<name>A0A835DTT1_9POAL</name>
<accession>A0A835DTT1</accession>
<feature type="chain" id="PRO_5032389772" description="non-specific serine/threonine protein kinase" evidence="24">
    <location>
        <begin position="22"/>
        <end position="1609"/>
    </location>
</feature>
<keyword evidence="27" id="KW-1185">Reference proteome</keyword>
<dbReference type="PANTHER" id="PTHR48056:SF15">
    <property type="entry name" value="RECEPTOR-LIKE PROTEIN KINASE HSL1"/>
    <property type="match status" value="1"/>
</dbReference>
<keyword evidence="17" id="KW-0675">Receptor</keyword>
<evidence type="ECO:0000256" key="1">
    <source>
        <dbReference type="ARBA" id="ARBA00004251"/>
    </source>
</evidence>
<dbReference type="InterPro" id="IPR011009">
    <property type="entry name" value="Kinase-like_dom_sf"/>
</dbReference>
<dbReference type="GO" id="GO:0033612">
    <property type="term" value="F:receptor serine/threonine kinase binding"/>
    <property type="evidence" value="ECO:0007669"/>
    <property type="project" value="TreeGrafter"/>
</dbReference>
<keyword evidence="14 21" id="KW-0067">ATP-binding</keyword>
<evidence type="ECO:0000256" key="17">
    <source>
        <dbReference type="ARBA" id="ARBA00023170"/>
    </source>
</evidence>
<sequence>MAAASSFLLFLFANAALPLLALNQDGLHLLDAKRALTAVPGNALADWNPRDATPCNWTGIACNHAAAAVTDVSLPGLNLAGPFPAALCRLPRLRSLDLSGNYIGPDLLAIARCRALRRLDLSMNSFVGPLPDALADHLPDLVYLNLQSNNFSGAIPDSFARFPKLQSLSLVYNLLGGVVPPFLGAVSTLRELNLSYNPFSAGPLPPQLGDLSGLRVLWLAECNIVGAIPASLGRLATLTDLDLSTNALTGPIPPEVVTGLSSAVQIELYNNSLTGPIPAGFGALDSLRAVDLAMNRLDGAIPEDLFRAPKLQTVHLYANLLTGPLPESVAEAPSLVELRLFANRLNGTLPAGLGRAAPLVCLDVSNNAIEGEIPPGICDRGELEELLMLSNALSGRIPGALGRCRSLRRVRLSGNRLAGDVPDAVWGLPHMSLLELNDNRLTGGISPAIAGAANLTKLVLSNNRLTGAIPSEIGSVSKLYELSADGNSLSGPLPGSLGGLPELGRLVLRNNSLSGQLLRGIRSWKKLSELNLADNGFSGSIPPELGDLPVLNYLDLSGNELTGEVPTQLENLKLSELNVSDNRLRGPLPAQYATEAYRSSFLGNPELCGEIAGLCSSNGQSRLRGRRSSARFAWTMMFVLAAAVILVAGVAWFYWRYRSFVGSRNSKLQRLGEQRSKWTLTSFHKLSLSEHEILDCLDDEDNVIGSGASGKVYKAVLSNGEAVAVKKLWASKEEADDSFDAEVRTLGKIRHKNIVKLWCCCTHGSDKLLVYEYMPNGSLGDALHSSSKAKAGLLDWATRYKIAVDAAEGLSYLHHDCVPAIVHRDVKSNNILLDADMGARVADFGVAKVVEPKSMSVIAGSCGYIAPEYAYTLRVNEKSDTYSFGVVLLELVTGKPPVDPEFGEKDLVKWVCSSMEHKGVDHVLDSRLDIGEFREEIVRVLNIGLLCASSLPINRPAMRRVVKMLQEVRAPSRDANLLSTPCYYYEDAASDQQSTSFTRRQPAKGFIQSRAEAGPHSCWLVKKKSKTPALLHSPVLHSSLHSRPPARPHERRDEMVAPLSSSPDETPSPSWVILGAIPRVSAADDHLSFDLVAPPRVSLLTIPKRIFPAEVTRSNCPGLVAADPSGLLLLHADQGRATGPTVIDRPNHHSFCWKEFVAGYFVITAAHADAQCLSALALPEPELIMNAGHVGIIASPTGDGYMVAELQPFLGDDRATLLCFSSDVGEWVDKTVTYPLPSRPLSPDAVLSLHGRLWWVDLSLCVVACDPFADDPHLAVVPLPPRTALDYGKATAVLDRYRVVGVSGDKLRFVDMYRNRDPTGALQVTVWTLLDPDSTGWELEHQASFHDIWAHHTYGAAGLPTKIPVLALIHPQHPAVVYFFLEDYLFAVDLRDCAVVDCDRYDLVDPPRDLVSTTFASSFPFEPRICRFILSSHPRAMNRKPSSPLRQRFLSPLLLLLTLLQICLPIAGAARTPPARADPARDIGAIRFLGSVSTRLLAQNCYVFTGVRFTVLETPPPSNDYTAPRLLPARLRRTDCTTSTDLPASNLYDYFEQGQSRNIMSSGDIPPAGNGATDAPGRAEEGETRRELSVALEQVAGTDAMRVRSTQGQ</sequence>
<dbReference type="EC" id="2.7.11.1" evidence="3"/>
<evidence type="ECO:0000256" key="20">
    <source>
        <dbReference type="ARBA" id="ARBA00048679"/>
    </source>
</evidence>
<keyword evidence="11" id="KW-0677">Repeat</keyword>
<dbReference type="GO" id="GO:0004674">
    <property type="term" value="F:protein serine/threonine kinase activity"/>
    <property type="evidence" value="ECO:0007669"/>
    <property type="project" value="UniProtKB-KW"/>
</dbReference>
<dbReference type="FunFam" id="3.80.10.10:FF:000215">
    <property type="entry name" value="Receptor-like protein kinase HSL1"/>
    <property type="match status" value="1"/>
</dbReference>
<dbReference type="SMART" id="SM00369">
    <property type="entry name" value="LRR_TYP"/>
    <property type="match status" value="7"/>
</dbReference>
<evidence type="ECO:0000256" key="6">
    <source>
        <dbReference type="ARBA" id="ARBA00022553"/>
    </source>
</evidence>
<evidence type="ECO:0000256" key="8">
    <source>
        <dbReference type="ARBA" id="ARBA00022679"/>
    </source>
</evidence>
<evidence type="ECO:0000256" key="13">
    <source>
        <dbReference type="ARBA" id="ARBA00022777"/>
    </source>
</evidence>
<evidence type="ECO:0000256" key="3">
    <source>
        <dbReference type="ARBA" id="ARBA00012513"/>
    </source>
</evidence>
<evidence type="ECO:0000256" key="24">
    <source>
        <dbReference type="SAM" id="SignalP"/>
    </source>
</evidence>
<keyword evidence="15 23" id="KW-1133">Transmembrane helix</keyword>
<dbReference type="InterPro" id="IPR050647">
    <property type="entry name" value="Plant_LRR-RLKs"/>
</dbReference>
<keyword evidence="16 23" id="KW-0472">Membrane</keyword>
<evidence type="ECO:0000259" key="25">
    <source>
        <dbReference type="PROSITE" id="PS50011"/>
    </source>
</evidence>
<dbReference type="FunFam" id="3.80.10.10:FF:000077">
    <property type="entry name" value="LRR receptor-like serine/threonine-protein kinase ERL1"/>
    <property type="match status" value="1"/>
</dbReference>
<keyword evidence="5" id="KW-0723">Serine/threonine-protein kinase</keyword>
<dbReference type="SMART" id="SM00220">
    <property type="entry name" value="S_TKc"/>
    <property type="match status" value="1"/>
</dbReference>
<evidence type="ECO:0000256" key="23">
    <source>
        <dbReference type="SAM" id="Phobius"/>
    </source>
</evidence>
<comment type="caution">
    <text evidence="26">The sequence shown here is derived from an EMBL/GenBank/DDBJ whole genome shotgun (WGS) entry which is preliminary data.</text>
</comment>
<dbReference type="InterPro" id="IPR017441">
    <property type="entry name" value="Protein_kinase_ATP_BS"/>
</dbReference>
<dbReference type="InterPro" id="IPR003591">
    <property type="entry name" value="Leu-rich_rpt_typical-subtyp"/>
</dbReference>
<feature type="transmembrane region" description="Helical" evidence="23">
    <location>
        <begin position="632"/>
        <end position="655"/>
    </location>
</feature>
<dbReference type="OrthoDB" id="2021138at2759"/>
<evidence type="ECO:0000256" key="14">
    <source>
        <dbReference type="ARBA" id="ARBA00022840"/>
    </source>
</evidence>
<dbReference type="GO" id="GO:0009791">
    <property type="term" value="P:post-embryonic development"/>
    <property type="evidence" value="ECO:0007669"/>
    <property type="project" value="UniProtKB-ARBA"/>
</dbReference>
<dbReference type="PROSITE" id="PS00108">
    <property type="entry name" value="PROTEIN_KINASE_ST"/>
    <property type="match status" value="1"/>
</dbReference>
<comment type="catalytic activity">
    <reaction evidence="19">
        <text>L-threonyl-[protein] + ATP = O-phospho-L-threonyl-[protein] + ADP + H(+)</text>
        <dbReference type="Rhea" id="RHEA:46608"/>
        <dbReference type="Rhea" id="RHEA-COMP:11060"/>
        <dbReference type="Rhea" id="RHEA-COMP:11605"/>
        <dbReference type="ChEBI" id="CHEBI:15378"/>
        <dbReference type="ChEBI" id="CHEBI:30013"/>
        <dbReference type="ChEBI" id="CHEBI:30616"/>
        <dbReference type="ChEBI" id="CHEBI:61977"/>
        <dbReference type="ChEBI" id="CHEBI:456216"/>
        <dbReference type="EC" id="2.7.11.1"/>
    </reaction>
</comment>
<dbReference type="InterPro" id="IPR013210">
    <property type="entry name" value="LRR_N_plant-typ"/>
</dbReference>
<dbReference type="FunFam" id="3.30.200.20:FF:000219">
    <property type="entry name" value="Leucine-rich repeat receptor-like serine/threonine-protein kinase"/>
    <property type="match status" value="1"/>
</dbReference>
<dbReference type="SUPFAM" id="SSF56112">
    <property type="entry name" value="Protein kinase-like (PK-like)"/>
    <property type="match status" value="1"/>
</dbReference>
<dbReference type="PROSITE" id="PS50011">
    <property type="entry name" value="PROTEIN_KINASE_DOM"/>
    <property type="match status" value="1"/>
</dbReference>
<evidence type="ECO:0000256" key="19">
    <source>
        <dbReference type="ARBA" id="ARBA00047899"/>
    </source>
</evidence>
<evidence type="ECO:0000256" key="11">
    <source>
        <dbReference type="ARBA" id="ARBA00022737"/>
    </source>
</evidence>
<dbReference type="GO" id="GO:0005886">
    <property type="term" value="C:plasma membrane"/>
    <property type="evidence" value="ECO:0007669"/>
    <property type="project" value="UniProtKB-SubCell"/>
</dbReference>
<dbReference type="SUPFAM" id="SSF52058">
    <property type="entry name" value="L domain-like"/>
    <property type="match status" value="1"/>
</dbReference>
<feature type="binding site" evidence="21">
    <location>
        <position position="727"/>
    </location>
    <ligand>
        <name>ATP</name>
        <dbReference type="ChEBI" id="CHEBI:30616"/>
    </ligand>
</feature>
<gene>
    <name evidence="26" type="ORF">HU200_066799</name>
</gene>
<keyword evidence="12 21" id="KW-0547">Nucleotide-binding</keyword>
<feature type="region of interest" description="Disordered" evidence="22">
    <location>
        <begin position="1558"/>
        <end position="1587"/>
    </location>
</feature>
<dbReference type="SUPFAM" id="SSF52047">
    <property type="entry name" value="RNI-like"/>
    <property type="match status" value="1"/>
</dbReference>
<dbReference type="Pfam" id="PF13855">
    <property type="entry name" value="LRR_8"/>
    <property type="match status" value="1"/>
</dbReference>
<comment type="similarity">
    <text evidence="2">Belongs to the protein kinase superfamily. Ser/Thr protein kinase family.</text>
</comment>
<comment type="catalytic activity">
    <reaction evidence="20">
        <text>L-seryl-[protein] + ATP = O-phospho-L-seryl-[protein] + ADP + H(+)</text>
        <dbReference type="Rhea" id="RHEA:17989"/>
        <dbReference type="Rhea" id="RHEA-COMP:9863"/>
        <dbReference type="Rhea" id="RHEA-COMP:11604"/>
        <dbReference type="ChEBI" id="CHEBI:15378"/>
        <dbReference type="ChEBI" id="CHEBI:29999"/>
        <dbReference type="ChEBI" id="CHEBI:30616"/>
        <dbReference type="ChEBI" id="CHEBI:83421"/>
        <dbReference type="ChEBI" id="CHEBI:456216"/>
        <dbReference type="EC" id="2.7.11.1"/>
    </reaction>
</comment>
<evidence type="ECO:0000256" key="5">
    <source>
        <dbReference type="ARBA" id="ARBA00022527"/>
    </source>
</evidence>
<dbReference type="GO" id="GO:0005524">
    <property type="term" value="F:ATP binding"/>
    <property type="evidence" value="ECO:0007669"/>
    <property type="project" value="UniProtKB-UniRule"/>
</dbReference>
<reference evidence="26" key="1">
    <citation type="submission" date="2020-07" db="EMBL/GenBank/DDBJ databases">
        <title>Genome sequence and genetic diversity analysis of an under-domesticated orphan crop, white fonio (Digitaria exilis).</title>
        <authorList>
            <person name="Bennetzen J.L."/>
            <person name="Chen S."/>
            <person name="Ma X."/>
            <person name="Wang X."/>
            <person name="Yssel A.E.J."/>
            <person name="Chaluvadi S.R."/>
            <person name="Johnson M."/>
            <person name="Gangashetty P."/>
            <person name="Hamidou F."/>
            <person name="Sanogo M.D."/>
            <person name="Zwaenepoel A."/>
            <person name="Wallace J."/>
            <person name="Van De Peer Y."/>
            <person name="Van Deynze A."/>
        </authorList>
    </citation>
    <scope>NUCLEOTIDE SEQUENCE</scope>
    <source>
        <tissue evidence="26">Leaves</tissue>
    </source>
</reference>
<keyword evidence="18" id="KW-0325">Glycoprotein</keyword>
<keyword evidence="8" id="KW-0808">Transferase</keyword>
<keyword evidence="13" id="KW-0418">Kinase</keyword>
<proteinExistence type="inferred from homology"/>
<dbReference type="PANTHER" id="PTHR48056">
    <property type="entry name" value="LRR RECEPTOR-LIKE SERINE/THREONINE-PROTEIN KINASE-RELATED"/>
    <property type="match status" value="1"/>
</dbReference>
<dbReference type="FunFam" id="1.10.510.10:FF:000201">
    <property type="entry name" value="Leucine-rich repeat receptor-like serine/threonine-protein kinase"/>
    <property type="match status" value="1"/>
</dbReference>
<dbReference type="Pfam" id="PF00069">
    <property type="entry name" value="Pkinase"/>
    <property type="match status" value="1"/>
</dbReference>
<dbReference type="FunFam" id="3.80.10.10:FF:000453">
    <property type="entry name" value="Leucine-rich receptor-like protein kinase family protein"/>
    <property type="match status" value="1"/>
</dbReference>
<dbReference type="Pfam" id="PF07762">
    <property type="entry name" value="DUF1618"/>
    <property type="match status" value="1"/>
</dbReference>
<evidence type="ECO:0000256" key="18">
    <source>
        <dbReference type="ARBA" id="ARBA00023180"/>
    </source>
</evidence>
<dbReference type="InterPro" id="IPR011676">
    <property type="entry name" value="DUF1618"/>
</dbReference>
<evidence type="ECO:0000256" key="22">
    <source>
        <dbReference type="SAM" id="MobiDB-lite"/>
    </source>
</evidence>
<dbReference type="Pfam" id="PF08263">
    <property type="entry name" value="LRRNT_2"/>
    <property type="match status" value="1"/>
</dbReference>
<feature type="signal peptide" evidence="24">
    <location>
        <begin position="1"/>
        <end position="21"/>
    </location>
</feature>
<dbReference type="InterPro" id="IPR001611">
    <property type="entry name" value="Leu-rich_rpt"/>
</dbReference>
<keyword evidence="9 23" id="KW-0812">Transmembrane</keyword>
<feature type="region of interest" description="Disordered" evidence="22">
    <location>
        <begin position="1032"/>
        <end position="1067"/>
    </location>
</feature>
<evidence type="ECO:0000256" key="10">
    <source>
        <dbReference type="ARBA" id="ARBA00022729"/>
    </source>
</evidence>
<evidence type="ECO:0000256" key="21">
    <source>
        <dbReference type="PROSITE-ProRule" id="PRU10141"/>
    </source>
</evidence>
<evidence type="ECO:0000313" key="26">
    <source>
        <dbReference type="EMBL" id="KAF8643733.1"/>
    </source>
</evidence>
<evidence type="ECO:0000256" key="4">
    <source>
        <dbReference type="ARBA" id="ARBA00022475"/>
    </source>
</evidence>
<dbReference type="GO" id="GO:0051707">
    <property type="term" value="P:response to other organism"/>
    <property type="evidence" value="ECO:0007669"/>
    <property type="project" value="UniProtKB-ARBA"/>
</dbReference>
<comment type="subcellular location">
    <subcellularLocation>
        <location evidence="1">Cell membrane</location>
        <topology evidence="1">Single-pass type I membrane protein</topology>
    </subcellularLocation>
</comment>
<dbReference type="Proteomes" id="UP000636709">
    <property type="component" value="Unassembled WGS sequence"/>
</dbReference>
<evidence type="ECO:0000256" key="7">
    <source>
        <dbReference type="ARBA" id="ARBA00022614"/>
    </source>
</evidence>
<evidence type="ECO:0000256" key="12">
    <source>
        <dbReference type="ARBA" id="ARBA00022741"/>
    </source>
</evidence>
<dbReference type="Gene3D" id="3.80.10.10">
    <property type="entry name" value="Ribonuclease Inhibitor"/>
    <property type="match status" value="2"/>
</dbReference>
<dbReference type="InterPro" id="IPR008271">
    <property type="entry name" value="Ser/Thr_kinase_AS"/>
</dbReference>
<dbReference type="PROSITE" id="PS00107">
    <property type="entry name" value="PROTEIN_KINASE_ATP"/>
    <property type="match status" value="1"/>
</dbReference>
<dbReference type="EMBL" id="JACEFO010003178">
    <property type="protein sequence ID" value="KAF8643733.1"/>
    <property type="molecule type" value="Genomic_DNA"/>
</dbReference>
<feature type="compositionally biased region" description="Low complexity" evidence="22">
    <location>
        <begin position="1032"/>
        <end position="1043"/>
    </location>
</feature>
<protein>
    <recommendedName>
        <fullName evidence="3">non-specific serine/threonine protein kinase</fullName>
        <ecNumber evidence="3">2.7.11.1</ecNumber>
    </recommendedName>
</protein>
<dbReference type="Pfam" id="PF00560">
    <property type="entry name" value="LRR_1"/>
    <property type="match status" value="4"/>
</dbReference>
<evidence type="ECO:0000256" key="2">
    <source>
        <dbReference type="ARBA" id="ARBA00008684"/>
    </source>
</evidence>
<evidence type="ECO:0000256" key="9">
    <source>
        <dbReference type="ARBA" id="ARBA00022692"/>
    </source>
</evidence>
<evidence type="ECO:0000256" key="16">
    <source>
        <dbReference type="ARBA" id="ARBA00023136"/>
    </source>
</evidence>
<keyword evidence="4" id="KW-1003">Cell membrane</keyword>
<keyword evidence="6" id="KW-0597">Phosphoprotein</keyword>
<dbReference type="InterPro" id="IPR000719">
    <property type="entry name" value="Prot_kinase_dom"/>
</dbReference>
<evidence type="ECO:0000256" key="15">
    <source>
        <dbReference type="ARBA" id="ARBA00022989"/>
    </source>
</evidence>
<dbReference type="InterPro" id="IPR032675">
    <property type="entry name" value="LRR_dom_sf"/>
</dbReference>
<feature type="domain" description="Protein kinase" evidence="25">
    <location>
        <begin position="698"/>
        <end position="969"/>
    </location>
</feature>
<keyword evidence="10 24" id="KW-0732">Signal</keyword>
<organism evidence="26 27">
    <name type="scientific">Digitaria exilis</name>
    <dbReference type="NCBI Taxonomy" id="1010633"/>
    <lineage>
        <taxon>Eukaryota</taxon>
        <taxon>Viridiplantae</taxon>
        <taxon>Streptophyta</taxon>
        <taxon>Embryophyta</taxon>
        <taxon>Tracheophyta</taxon>
        <taxon>Spermatophyta</taxon>
        <taxon>Magnoliopsida</taxon>
        <taxon>Liliopsida</taxon>
        <taxon>Poales</taxon>
        <taxon>Poaceae</taxon>
        <taxon>PACMAD clade</taxon>
        <taxon>Panicoideae</taxon>
        <taxon>Panicodae</taxon>
        <taxon>Paniceae</taxon>
        <taxon>Anthephorinae</taxon>
        <taxon>Digitaria</taxon>
    </lineage>
</organism>
<dbReference type="Gene3D" id="3.30.200.20">
    <property type="entry name" value="Phosphorylase Kinase, domain 1"/>
    <property type="match status" value="1"/>
</dbReference>
<dbReference type="GO" id="GO:0006952">
    <property type="term" value="P:defense response"/>
    <property type="evidence" value="ECO:0007669"/>
    <property type="project" value="UniProtKB-ARBA"/>
</dbReference>
<evidence type="ECO:0000313" key="27">
    <source>
        <dbReference type="Proteomes" id="UP000636709"/>
    </source>
</evidence>